<reference evidence="3" key="1">
    <citation type="journal article" date="2012" name="Nat. Biotechnol.">
        <title>Draft genome sequence of pigeonpea (Cajanus cajan), an orphan legume crop of resource-poor farmers.</title>
        <authorList>
            <person name="Varshney R.K."/>
            <person name="Chen W."/>
            <person name="Li Y."/>
            <person name="Bharti A.K."/>
            <person name="Saxena R.K."/>
            <person name="Schlueter J.A."/>
            <person name="Donoghue M.T."/>
            <person name="Azam S."/>
            <person name="Fan G."/>
            <person name="Whaley A.M."/>
            <person name="Farmer A.D."/>
            <person name="Sheridan J."/>
            <person name="Iwata A."/>
            <person name="Tuteja R."/>
            <person name="Penmetsa R.V."/>
            <person name="Wu W."/>
            <person name="Upadhyaya H.D."/>
            <person name="Yang S.P."/>
            <person name="Shah T."/>
            <person name="Saxena K.B."/>
            <person name="Michael T."/>
            <person name="McCombie W.R."/>
            <person name="Yang B."/>
            <person name="Zhang G."/>
            <person name="Yang H."/>
            <person name="Wang J."/>
            <person name="Spillane C."/>
            <person name="Cook D.R."/>
            <person name="May G.D."/>
            <person name="Xu X."/>
            <person name="Jackson S.A."/>
        </authorList>
    </citation>
    <scope>NUCLEOTIDE SEQUENCE [LARGE SCALE GENOMIC DNA]</scope>
</reference>
<name>A0A151SDS5_CAJCA</name>
<dbReference type="Pfam" id="PF00665">
    <property type="entry name" value="rve"/>
    <property type="match status" value="1"/>
</dbReference>
<dbReference type="InterPro" id="IPR041588">
    <property type="entry name" value="Integrase_H2C2"/>
</dbReference>
<protein>
    <submittedName>
        <fullName evidence="3">Pol polyprotein</fullName>
    </submittedName>
</protein>
<dbReference type="CDD" id="cd09279">
    <property type="entry name" value="RNase_HI_like"/>
    <property type="match status" value="1"/>
</dbReference>
<gene>
    <name evidence="3" type="ORF">KK1_025264</name>
</gene>
<proteinExistence type="predicted"/>
<keyword evidence="4" id="KW-1185">Reference proteome</keyword>
<dbReference type="FunFam" id="3.30.70.270:FF:000020">
    <property type="entry name" value="Transposon Tf2-6 polyprotein-like Protein"/>
    <property type="match status" value="1"/>
</dbReference>
<evidence type="ECO:0000259" key="2">
    <source>
        <dbReference type="PROSITE" id="PS50994"/>
    </source>
</evidence>
<dbReference type="Gene3D" id="3.30.70.270">
    <property type="match status" value="1"/>
</dbReference>
<dbReference type="InterPro" id="IPR043502">
    <property type="entry name" value="DNA/RNA_pol_sf"/>
</dbReference>
<dbReference type="InterPro" id="IPR036397">
    <property type="entry name" value="RNaseH_sf"/>
</dbReference>
<dbReference type="SUPFAM" id="SSF53098">
    <property type="entry name" value="Ribonuclease H-like"/>
    <property type="match status" value="2"/>
</dbReference>
<dbReference type="PROSITE" id="PS50994">
    <property type="entry name" value="INTEGRASE"/>
    <property type="match status" value="1"/>
</dbReference>
<dbReference type="InterPro" id="IPR002156">
    <property type="entry name" value="RNaseH_domain"/>
</dbReference>
<organism evidence="3 4">
    <name type="scientific">Cajanus cajan</name>
    <name type="common">Pigeon pea</name>
    <name type="synonym">Cajanus indicus</name>
    <dbReference type="NCBI Taxonomy" id="3821"/>
    <lineage>
        <taxon>Eukaryota</taxon>
        <taxon>Viridiplantae</taxon>
        <taxon>Streptophyta</taxon>
        <taxon>Embryophyta</taxon>
        <taxon>Tracheophyta</taxon>
        <taxon>Spermatophyta</taxon>
        <taxon>Magnoliopsida</taxon>
        <taxon>eudicotyledons</taxon>
        <taxon>Gunneridae</taxon>
        <taxon>Pentapetalae</taxon>
        <taxon>rosids</taxon>
        <taxon>fabids</taxon>
        <taxon>Fabales</taxon>
        <taxon>Fabaceae</taxon>
        <taxon>Papilionoideae</taxon>
        <taxon>50 kb inversion clade</taxon>
        <taxon>NPAAA clade</taxon>
        <taxon>indigoferoid/millettioid clade</taxon>
        <taxon>Phaseoleae</taxon>
        <taxon>Cajanus</taxon>
    </lineage>
</organism>
<dbReference type="InterPro" id="IPR012337">
    <property type="entry name" value="RNaseH-like_sf"/>
</dbReference>
<dbReference type="Pfam" id="PF13456">
    <property type="entry name" value="RVT_3"/>
    <property type="match status" value="1"/>
</dbReference>
<dbReference type="InterPro" id="IPR041577">
    <property type="entry name" value="RT_RNaseH_2"/>
</dbReference>
<dbReference type="Pfam" id="PF17919">
    <property type="entry name" value="RT_RNaseH_2"/>
    <property type="match status" value="1"/>
</dbReference>
<dbReference type="Gene3D" id="3.30.420.10">
    <property type="entry name" value="Ribonuclease H-like superfamily/Ribonuclease H"/>
    <property type="match status" value="2"/>
</dbReference>
<dbReference type="PANTHER" id="PTHR48475:SF1">
    <property type="entry name" value="RNASE H TYPE-1 DOMAIN-CONTAINING PROTEIN"/>
    <property type="match status" value="1"/>
</dbReference>
<dbReference type="PROSITE" id="PS50879">
    <property type="entry name" value="RNASE_H_1"/>
    <property type="match status" value="1"/>
</dbReference>
<dbReference type="GO" id="GO:0015074">
    <property type="term" value="P:DNA integration"/>
    <property type="evidence" value="ECO:0007669"/>
    <property type="project" value="InterPro"/>
</dbReference>
<dbReference type="Gene3D" id="1.10.340.70">
    <property type="match status" value="1"/>
</dbReference>
<dbReference type="Pfam" id="PF17921">
    <property type="entry name" value="Integrase_H2C2"/>
    <property type="match status" value="1"/>
</dbReference>
<evidence type="ECO:0000313" key="3">
    <source>
        <dbReference type="EMBL" id="KYP52878.1"/>
    </source>
</evidence>
<dbReference type="GO" id="GO:0004523">
    <property type="term" value="F:RNA-DNA hybrid ribonuclease activity"/>
    <property type="evidence" value="ECO:0007669"/>
    <property type="project" value="InterPro"/>
</dbReference>
<dbReference type="AlphaFoldDB" id="A0A151SDS5"/>
<sequence length="794" mass="90255">MITCRGIEANPDKCQTLINMRSPQNHKEVQRLTGRLASLSRFIPKLAEKAKPIFNLLKKPKDFHWDDRCEQAFSDFKNFLSSPPILTKPQAQTDLLLYLAVMDNAISATLMQADGKKQIPVYFISRVLQVTEQRYQTIEKLVLALITSARRLRPYFQSHQIVVKTDYPIKQILRKPDLAGRMTAWSVELSEYEIKYESRGALKAQCLADFIAELTPSVSLEDPSWTLHVDGSSNTKGSGAGIILEGPNDMMLELAIKFDFRATNNQAEYEALLAGLRLAKDVGVKKLRCCSDSKLMTEQVGGRYQTKEPQLQRYNLMVSHLTSSFDHFQIEHIPRAQNLRVDLLSKLASTKRPGQHKTIIQETISTPSYDSAAILANTPGQSSWMTNIWQYFTDGTLPSNKVEATKIKAKACHFTIEAGELFKRGFLVPLLKCLDLDQAEYVMSEIHRGICGMHSGARSMAARVVRAGYYWPTMRSDCKTFVQKCEACQKFGNLHQLPATTLHSMQSAWPFAWWGMDILGPFPIAKGQLKFLIVGIDYFIKWIEAEPLVRITATNVQRFTWKKIICRYGLPQAITTNNGKQFVDKNFEQFLKQLRIKHKVTSVEHPQTNGQVEAANKVILRELKKRLGSSKGEWVEELPSVLWAYHCTPQTTSQETPYKLTYGSDAMIPVEVGEPSHRRLTFTESQNGEQLSLDRDLLDETREHARVQEEACKLRASRRYNSKLKPRSFHEGDLVWGATGNARKDTSAGKFAANWEGPFRILECLQNGAYRLTELSGKVLPRTWNATHLKFYFS</sequence>
<dbReference type="Proteomes" id="UP000075243">
    <property type="component" value="Unassembled WGS sequence"/>
</dbReference>
<dbReference type="InterPro" id="IPR001584">
    <property type="entry name" value="Integrase_cat-core"/>
</dbReference>
<accession>A0A151SDS5</accession>
<evidence type="ECO:0000313" key="4">
    <source>
        <dbReference type="Proteomes" id="UP000075243"/>
    </source>
</evidence>
<dbReference type="Gramene" id="C.cajan_25738.t">
    <property type="protein sequence ID" value="C.cajan_25738.t.cds1"/>
    <property type="gene ID" value="C.cajan_25738"/>
</dbReference>
<dbReference type="EMBL" id="KQ483419">
    <property type="protein sequence ID" value="KYP52878.1"/>
    <property type="molecule type" value="Genomic_DNA"/>
</dbReference>
<dbReference type="SUPFAM" id="SSF56672">
    <property type="entry name" value="DNA/RNA polymerases"/>
    <property type="match status" value="1"/>
</dbReference>
<dbReference type="PANTHER" id="PTHR48475">
    <property type="entry name" value="RIBONUCLEASE H"/>
    <property type="match status" value="1"/>
</dbReference>
<dbReference type="InterPro" id="IPR043128">
    <property type="entry name" value="Rev_trsase/Diguanyl_cyclase"/>
</dbReference>
<feature type="domain" description="RNase H type-1" evidence="1">
    <location>
        <begin position="221"/>
        <end position="350"/>
    </location>
</feature>
<feature type="domain" description="Integrase catalytic" evidence="2">
    <location>
        <begin position="506"/>
        <end position="665"/>
    </location>
</feature>
<evidence type="ECO:0000259" key="1">
    <source>
        <dbReference type="PROSITE" id="PS50879"/>
    </source>
</evidence>
<dbReference type="GO" id="GO:0003676">
    <property type="term" value="F:nucleic acid binding"/>
    <property type="evidence" value="ECO:0007669"/>
    <property type="project" value="InterPro"/>
</dbReference>